<dbReference type="GO" id="GO:0016491">
    <property type="term" value="F:oxidoreductase activity"/>
    <property type="evidence" value="ECO:0007669"/>
    <property type="project" value="UniProtKB-ARBA"/>
</dbReference>
<dbReference type="EMBL" id="KY684083">
    <property type="protein sequence ID" value="ARF08217.1"/>
    <property type="molecule type" value="Genomic_DNA"/>
</dbReference>
<evidence type="ECO:0000313" key="1">
    <source>
        <dbReference type="EMBL" id="ARF08217.1"/>
    </source>
</evidence>
<sequence>MKHCDIICIGLGISGLYFGYKALKSNKKILFIEKEERVGGRIKSVSLGNNPYWAEGCATRFFYNPNSPPSLQNDGYVVQLLEELNIGSTPMPNDRIETGDYYLKVIQKINQMYPVMYDSLAKLSFPTQVELLGYSIKEFADQIGYPLFEDPINLNMAMRTLNKFVDLVQNFVDGGYENVCEKIYHIIKKRFKFKFNKTVSQIDYIDNCYIINNKYKAKKLLFTGTIDQLNTITINIPHLLELKRNLVNSYFDYRAIRIYLKIKDPWWTKDDILKKWNTGTALNQIIYFTKDTIQIYSNMWASELLFYMIPEKFRTINKFIDSSNVPQLVNYVSQKISEIIGVQNIKIDKIWYKYTRAAAQFVRPIEENYNKFIKRIQENNNFYMLSGDYTLNPGWVNSCLQIVEEKYKNIICD</sequence>
<reference evidence="1" key="1">
    <citation type="journal article" date="2017" name="Science">
        <title>Giant viruses with an expanded complement of translation system components.</title>
        <authorList>
            <person name="Schulz F."/>
            <person name="Yutin N."/>
            <person name="Ivanova N.N."/>
            <person name="Ortega D.R."/>
            <person name="Lee T.K."/>
            <person name="Vierheilig J."/>
            <person name="Daims H."/>
            <person name="Horn M."/>
            <person name="Wagner M."/>
            <person name="Jensen G.J."/>
            <person name="Kyrpides N.C."/>
            <person name="Koonin E.V."/>
            <person name="Woyke T."/>
        </authorList>
    </citation>
    <scope>NUCLEOTIDE SEQUENCE</scope>
    <source>
        <strain evidence="1">CTV1</strain>
    </source>
</reference>
<dbReference type="Gene3D" id="3.50.50.60">
    <property type="entry name" value="FAD/NAD(P)-binding domain"/>
    <property type="match status" value="1"/>
</dbReference>
<organism evidence="1">
    <name type="scientific">Catovirus CTV1</name>
    <dbReference type="NCBI Taxonomy" id="1977631"/>
    <lineage>
        <taxon>Viruses</taxon>
        <taxon>Varidnaviria</taxon>
        <taxon>Bamfordvirae</taxon>
        <taxon>Nucleocytoviricota</taxon>
        <taxon>Megaviricetes</taxon>
        <taxon>Imitervirales</taxon>
        <taxon>Mimiviridae</taxon>
        <taxon>Klosneuvirinae</taxon>
        <taxon>Catovirus</taxon>
    </lineage>
</organism>
<protein>
    <submittedName>
        <fullName evidence="1">NADP-binding rossmann-like domain protein</fullName>
    </submittedName>
</protein>
<dbReference type="PANTHER" id="PTHR43563:SF14">
    <property type="entry name" value="AMINE OXIDASE"/>
    <property type="match status" value="1"/>
</dbReference>
<dbReference type="Pfam" id="PF13450">
    <property type="entry name" value="NAD_binding_8"/>
    <property type="match status" value="1"/>
</dbReference>
<dbReference type="PANTHER" id="PTHR43563">
    <property type="entry name" value="AMINE OXIDASE"/>
    <property type="match status" value="1"/>
</dbReference>
<name>A0A1V0S931_9VIRU</name>
<dbReference type="InterPro" id="IPR036188">
    <property type="entry name" value="FAD/NAD-bd_sf"/>
</dbReference>
<proteinExistence type="predicted"/>
<dbReference type="SUPFAM" id="SSF51905">
    <property type="entry name" value="FAD/NAD(P)-binding domain"/>
    <property type="match status" value="1"/>
</dbReference>
<gene>
    <name evidence="1" type="ORF">Catovirus_1_267</name>
</gene>
<dbReference type="InterPro" id="IPR050703">
    <property type="entry name" value="Flavin_MAO"/>
</dbReference>
<accession>A0A1V0S931</accession>